<dbReference type="InterPro" id="IPR006143">
    <property type="entry name" value="RND_pump_MFP"/>
</dbReference>
<dbReference type="EMBL" id="QFNN01000015">
    <property type="protein sequence ID" value="PZO91065.1"/>
    <property type="molecule type" value="Genomic_DNA"/>
</dbReference>
<dbReference type="InterPro" id="IPR058627">
    <property type="entry name" value="MdtA-like_C"/>
</dbReference>
<keyword evidence="5" id="KW-0472">Membrane</keyword>
<accession>A0A2W5C769</accession>
<dbReference type="Pfam" id="PF25954">
    <property type="entry name" value="Beta-barrel_RND_2"/>
    <property type="match status" value="1"/>
</dbReference>
<feature type="domain" description="Multidrug resistance protein MdtA-like barrel-sandwich hybrid" evidence="6">
    <location>
        <begin position="85"/>
        <end position="221"/>
    </location>
</feature>
<name>A0A2W5C769_9SPHN</name>
<dbReference type="Gene3D" id="2.40.50.100">
    <property type="match status" value="1"/>
</dbReference>
<dbReference type="NCBIfam" id="TIGR01730">
    <property type="entry name" value="RND_mfp"/>
    <property type="match status" value="1"/>
</dbReference>
<gene>
    <name evidence="9" type="ORF">DI623_04485</name>
</gene>
<feature type="domain" description="CusB-like beta-barrel" evidence="7">
    <location>
        <begin position="237"/>
        <end position="307"/>
    </location>
</feature>
<feature type="transmembrane region" description="Helical" evidence="5">
    <location>
        <begin position="21"/>
        <end position="40"/>
    </location>
</feature>
<sequence length="396" mass="42196">MEKFRMPDPQTATIDNRRLKRAGLIGVVILLLVLGIGTVTRLRARSELNNWTADQAVPSVKIVKPKGGDDGLLVLPGRLRAWQEAPVYARTSGYLRRWYADIGAPVHAGQLLAEIDAPDVDLQLSAAKAALATANAQRDLSATTAARWDRLVSEDAVSKQEADERRGDLAARTAMRNEALANVDRLRTLTGFKRIIAPFDGIVTSRSTDVGALIVAGNAASTPLFTVSDTKRMRLYVSVPQAYASIIKPGLTATFSIPEYPNRKFQAKLASSADAVASDSGSILIQLVVDNADGVLKPGAYTQVSINLLDETPSLRVPATALIFRSEGTTLALLGPDGKVIMRPVKLGRDFGSEIEIAQGLSAGDQVIDNPSDALEQGDKVQAAASKPKEAAGAHS</sequence>
<feature type="domain" description="Multidrug resistance protein MdtA-like C-terminal permuted SH3" evidence="8">
    <location>
        <begin position="317"/>
        <end position="368"/>
    </location>
</feature>
<feature type="compositionally biased region" description="Basic and acidic residues" evidence="4">
    <location>
        <begin position="387"/>
        <end position="396"/>
    </location>
</feature>
<dbReference type="PANTHER" id="PTHR30469">
    <property type="entry name" value="MULTIDRUG RESISTANCE PROTEIN MDTA"/>
    <property type="match status" value="1"/>
</dbReference>
<dbReference type="Gene3D" id="1.10.287.470">
    <property type="entry name" value="Helix hairpin bin"/>
    <property type="match status" value="1"/>
</dbReference>
<evidence type="ECO:0000256" key="3">
    <source>
        <dbReference type="ARBA" id="ARBA00022448"/>
    </source>
</evidence>
<dbReference type="GO" id="GO:1990281">
    <property type="term" value="C:efflux pump complex"/>
    <property type="evidence" value="ECO:0007669"/>
    <property type="project" value="TreeGrafter"/>
</dbReference>
<comment type="similarity">
    <text evidence="2">Belongs to the membrane fusion protein (MFP) (TC 8.A.1) family.</text>
</comment>
<dbReference type="InterPro" id="IPR058792">
    <property type="entry name" value="Beta-barrel_RND_2"/>
</dbReference>
<dbReference type="Gene3D" id="2.40.420.20">
    <property type="match status" value="1"/>
</dbReference>
<dbReference type="Proteomes" id="UP000249066">
    <property type="component" value="Unassembled WGS sequence"/>
</dbReference>
<dbReference type="InterPro" id="IPR058625">
    <property type="entry name" value="MdtA-like_BSH"/>
</dbReference>
<keyword evidence="5" id="KW-0812">Transmembrane</keyword>
<dbReference type="Pfam" id="PF25917">
    <property type="entry name" value="BSH_RND"/>
    <property type="match status" value="1"/>
</dbReference>
<evidence type="ECO:0000256" key="1">
    <source>
        <dbReference type="ARBA" id="ARBA00004196"/>
    </source>
</evidence>
<evidence type="ECO:0000313" key="9">
    <source>
        <dbReference type="EMBL" id="PZO91065.1"/>
    </source>
</evidence>
<keyword evidence="3" id="KW-0813">Transport</keyword>
<protein>
    <submittedName>
        <fullName evidence="9">Efflux RND transporter periplasmic adaptor subunit</fullName>
    </submittedName>
</protein>
<dbReference type="GO" id="GO:0015562">
    <property type="term" value="F:efflux transmembrane transporter activity"/>
    <property type="evidence" value="ECO:0007669"/>
    <property type="project" value="TreeGrafter"/>
</dbReference>
<dbReference type="AlphaFoldDB" id="A0A2W5C769"/>
<feature type="region of interest" description="Disordered" evidence="4">
    <location>
        <begin position="368"/>
        <end position="396"/>
    </location>
</feature>
<organism evidence="9 10">
    <name type="scientific">Sphingomonas sanxanigenens</name>
    <dbReference type="NCBI Taxonomy" id="397260"/>
    <lineage>
        <taxon>Bacteria</taxon>
        <taxon>Pseudomonadati</taxon>
        <taxon>Pseudomonadota</taxon>
        <taxon>Alphaproteobacteria</taxon>
        <taxon>Sphingomonadales</taxon>
        <taxon>Sphingomonadaceae</taxon>
        <taxon>Sphingomonas</taxon>
    </lineage>
</organism>
<evidence type="ECO:0000259" key="6">
    <source>
        <dbReference type="Pfam" id="PF25917"/>
    </source>
</evidence>
<comment type="caution">
    <text evidence="9">The sequence shown here is derived from an EMBL/GenBank/DDBJ whole genome shotgun (WGS) entry which is preliminary data.</text>
</comment>
<proteinExistence type="inferred from homology"/>
<comment type="subcellular location">
    <subcellularLocation>
        <location evidence="1">Cell envelope</location>
    </subcellularLocation>
</comment>
<evidence type="ECO:0000256" key="4">
    <source>
        <dbReference type="SAM" id="MobiDB-lite"/>
    </source>
</evidence>
<reference evidence="9 10" key="1">
    <citation type="submission" date="2017-08" db="EMBL/GenBank/DDBJ databases">
        <title>Infants hospitalized years apart are colonized by the same room-sourced microbial strains.</title>
        <authorList>
            <person name="Brooks B."/>
            <person name="Olm M.R."/>
            <person name="Firek B.A."/>
            <person name="Baker R."/>
            <person name="Thomas B.C."/>
            <person name="Morowitz M.J."/>
            <person name="Banfield J.F."/>
        </authorList>
    </citation>
    <scope>NUCLEOTIDE SEQUENCE [LARGE SCALE GENOMIC DNA]</scope>
    <source>
        <strain evidence="9">S2_018_000_R2_101</strain>
    </source>
</reference>
<dbReference type="Pfam" id="PF25967">
    <property type="entry name" value="RND-MFP_C"/>
    <property type="match status" value="1"/>
</dbReference>
<evidence type="ECO:0000313" key="10">
    <source>
        <dbReference type="Proteomes" id="UP000249066"/>
    </source>
</evidence>
<evidence type="ECO:0000256" key="2">
    <source>
        <dbReference type="ARBA" id="ARBA00009477"/>
    </source>
</evidence>
<evidence type="ECO:0000259" key="8">
    <source>
        <dbReference type="Pfam" id="PF25967"/>
    </source>
</evidence>
<dbReference type="FunFam" id="2.40.30.170:FF:000010">
    <property type="entry name" value="Efflux RND transporter periplasmic adaptor subunit"/>
    <property type="match status" value="1"/>
</dbReference>
<dbReference type="Gene3D" id="2.40.30.170">
    <property type="match status" value="1"/>
</dbReference>
<dbReference type="PANTHER" id="PTHR30469:SF37">
    <property type="entry name" value="RAGD PROTEIN"/>
    <property type="match status" value="1"/>
</dbReference>
<keyword evidence="5" id="KW-1133">Transmembrane helix</keyword>
<dbReference type="SUPFAM" id="SSF111369">
    <property type="entry name" value="HlyD-like secretion proteins"/>
    <property type="match status" value="1"/>
</dbReference>
<evidence type="ECO:0000256" key="5">
    <source>
        <dbReference type="SAM" id="Phobius"/>
    </source>
</evidence>
<evidence type="ECO:0000259" key="7">
    <source>
        <dbReference type="Pfam" id="PF25954"/>
    </source>
</evidence>